<dbReference type="EMBL" id="BGZK01000514">
    <property type="protein sequence ID" value="GBP47987.1"/>
    <property type="molecule type" value="Genomic_DNA"/>
</dbReference>
<evidence type="ECO:0000313" key="2">
    <source>
        <dbReference type="Proteomes" id="UP000299102"/>
    </source>
</evidence>
<protein>
    <recommendedName>
        <fullName evidence="3">Histone-lysine N-methyltransferase SETMAR</fullName>
    </recommendedName>
</protein>
<comment type="caution">
    <text evidence="1">The sequence shown here is derived from an EMBL/GenBank/DDBJ whole genome shotgun (WGS) entry which is preliminary data.</text>
</comment>
<proteinExistence type="predicted"/>
<accession>A0A4C1WCX7</accession>
<name>A0A4C1WCX7_EUMVA</name>
<dbReference type="AlphaFoldDB" id="A0A4C1WCX7"/>
<dbReference type="OrthoDB" id="10017160at2759"/>
<evidence type="ECO:0008006" key="3">
    <source>
        <dbReference type="Google" id="ProtNLM"/>
    </source>
</evidence>
<organism evidence="1 2">
    <name type="scientific">Eumeta variegata</name>
    <name type="common">Bagworm moth</name>
    <name type="synonym">Eumeta japonica</name>
    <dbReference type="NCBI Taxonomy" id="151549"/>
    <lineage>
        <taxon>Eukaryota</taxon>
        <taxon>Metazoa</taxon>
        <taxon>Ecdysozoa</taxon>
        <taxon>Arthropoda</taxon>
        <taxon>Hexapoda</taxon>
        <taxon>Insecta</taxon>
        <taxon>Pterygota</taxon>
        <taxon>Neoptera</taxon>
        <taxon>Endopterygota</taxon>
        <taxon>Lepidoptera</taxon>
        <taxon>Glossata</taxon>
        <taxon>Ditrysia</taxon>
        <taxon>Tineoidea</taxon>
        <taxon>Psychidae</taxon>
        <taxon>Oiketicinae</taxon>
        <taxon>Eumeta</taxon>
    </lineage>
</organism>
<evidence type="ECO:0000313" key="1">
    <source>
        <dbReference type="EMBL" id="GBP47987.1"/>
    </source>
</evidence>
<gene>
    <name evidence="1" type="ORF">EVAR_40411_1</name>
</gene>
<reference evidence="1 2" key="1">
    <citation type="journal article" date="2019" name="Commun. Biol.">
        <title>The bagworm genome reveals a unique fibroin gene that provides high tensile strength.</title>
        <authorList>
            <person name="Kono N."/>
            <person name="Nakamura H."/>
            <person name="Ohtoshi R."/>
            <person name="Tomita M."/>
            <person name="Numata K."/>
            <person name="Arakawa K."/>
        </authorList>
    </citation>
    <scope>NUCLEOTIDE SEQUENCE [LARGE SCALE GENOMIC DNA]</scope>
</reference>
<sequence length="98" mass="11563">MRPHRIFEGSNQVTSEAYPQSVYVDENHDRWLKILSERFRIQAFNTRRVNLSDEFDDGRQSTAVINKNIEAMSRIVKKDKRVTYHEIKTYSGIDTSQV</sequence>
<keyword evidence="2" id="KW-1185">Reference proteome</keyword>
<dbReference type="Proteomes" id="UP000299102">
    <property type="component" value="Unassembled WGS sequence"/>
</dbReference>